<dbReference type="GO" id="GO:0006325">
    <property type="term" value="P:chromatin organization"/>
    <property type="evidence" value="ECO:0007669"/>
    <property type="project" value="UniProtKB-ARBA"/>
</dbReference>
<comment type="caution">
    <text evidence="5">The sequence shown here is derived from an EMBL/GenBank/DDBJ whole genome shotgun (WGS) entry which is preliminary data.</text>
</comment>
<dbReference type="SUPFAM" id="SSF47370">
    <property type="entry name" value="Bromodomain"/>
    <property type="match status" value="1"/>
</dbReference>
<dbReference type="OrthoDB" id="21449at2759"/>
<dbReference type="Proteomes" id="UP000253472">
    <property type="component" value="Unassembled WGS sequence"/>
</dbReference>
<dbReference type="GO" id="GO:0035267">
    <property type="term" value="C:NuA4 histone acetyltransferase complex"/>
    <property type="evidence" value="ECO:0007669"/>
    <property type="project" value="TreeGrafter"/>
</dbReference>
<evidence type="ECO:0000256" key="3">
    <source>
        <dbReference type="SAM" id="MobiDB-lite"/>
    </source>
</evidence>
<keyword evidence="6" id="KW-1185">Reference proteome</keyword>
<feature type="compositionally biased region" description="Acidic residues" evidence="3">
    <location>
        <begin position="203"/>
        <end position="217"/>
    </location>
</feature>
<dbReference type="EMBL" id="QLNQ01000015">
    <property type="protein sequence ID" value="RCK66411.1"/>
    <property type="molecule type" value="Genomic_DNA"/>
</dbReference>
<feature type="domain" description="Bromo" evidence="4">
    <location>
        <begin position="440"/>
        <end position="514"/>
    </location>
</feature>
<evidence type="ECO:0000256" key="1">
    <source>
        <dbReference type="ARBA" id="ARBA00023117"/>
    </source>
</evidence>
<feature type="compositionally biased region" description="Basic and acidic residues" evidence="3">
    <location>
        <begin position="131"/>
        <end position="158"/>
    </location>
</feature>
<accession>A0A367YN22</accession>
<proteinExistence type="predicted"/>
<dbReference type="SMART" id="SM00297">
    <property type="entry name" value="BROMO"/>
    <property type="match status" value="1"/>
</dbReference>
<dbReference type="InterPro" id="IPR036427">
    <property type="entry name" value="Bromodomain-like_sf"/>
</dbReference>
<dbReference type="PANTHER" id="PTHR15398:SF4">
    <property type="entry name" value="BROMODOMAIN-CONTAINING PROTEIN 8 ISOFORM X1"/>
    <property type="match status" value="1"/>
</dbReference>
<dbReference type="CDD" id="cd04369">
    <property type="entry name" value="Bromodomain"/>
    <property type="match status" value="1"/>
</dbReference>
<organism evidence="5 6">
    <name type="scientific">Candida viswanathii</name>
    <dbReference type="NCBI Taxonomy" id="5486"/>
    <lineage>
        <taxon>Eukaryota</taxon>
        <taxon>Fungi</taxon>
        <taxon>Dikarya</taxon>
        <taxon>Ascomycota</taxon>
        <taxon>Saccharomycotina</taxon>
        <taxon>Pichiomycetes</taxon>
        <taxon>Debaryomycetaceae</taxon>
        <taxon>Candida/Lodderomyces clade</taxon>
        <taxon>Candida</taxon>
    </lineage>
</organism>
<dbReference type="PANTHER" id="PTHR15398">
    <property type="entry name" value="BROMODOMAIN-CONTAINING PROTEIN 8"/>
    <property type="match status" value="1"/>
</dbReference>
<feature type="compositionally biased region" description="Basic and acidic residues" evidence="3">
    <location>
        <begin position="343"/>
        <end position="374"/>
    </location>
</feature>
<feature type="compositionally biased region" description="Acidic residues" evidence="3">
    <location>
        <begin position="266"/>
        <end position="276"/>
    </location>
</feature>
<dbReference type="PROSITE" id="PS50014">
    <property type="entry name" value="BROMODOMAIN_2"/>
    <property type="match status" value="1"/>
</dbReference>
<feature type="compositionally biased region" description="Basic and acidic residues" evidence="3">
    <location>
        <begin position="175"/>
        <end position="202"/>
    </location>
</feature>
<evidence type="ECO:0000259" key="4">
    <source>
        <dbReference type="PROSITE" id="PS50014"/>
    </source>
</evidence>
<feature type="region of interest" description="Disordered" evidence="3">
    <location>
        <begin position="131"/>
        <end position="426"/>
    </location>
</feature>
<reference evidence="5 6" key="1">
    <citation type="submission" date="2018-06" db="EMBL/GenBank/DDBJ databases">
        <title>Whole genome sequencing of Candida tropicalis (genome annotated by CSBL at Korea University).</title>
        <authorList>
            <person name="Ahn J."/>
        </authorList>
    </citation>
    <scope>NUCLEOTIDE SEQUENCE [LARGE SCALE GENOMIC DNA]</scope>
    <source>
        <strain evidence="5 6">ATCC 20962</strain>
    </source>
</reference>
<dbReference type="Pfam" id="PF00439">
    <property type="entry name" value="Bromodomain"/>
    <property type="match status" value="1"/>
</dbReference>
<feature type="compositionally biased region" description="Acidic residues" evidence="3">
    <location>
        <begin position="284"/>
        <end position="296"/>
    </location>
</feature>
<feature type="compositionally biased region" description="Basic and acidic residues" evidence="3">
    <location>
        <begin position="297"/>
        <end position="312"/>
    </location>
</feature>
<feature type="compositionally biased region" description="Basic and acidic residues" evidence="3">
    <location>
        <begin position="218"/>
        <end position="231"/>
    </location>
</feature>
<dbReference type="InterPro" id="IPR001487">
    <property type="entry name" value="Bromodomain"/>
</dbReference>
<evidence type="ECO:0000256" key="2">
    <source>
        <dbReference type="PROSITE-ProRule" id="PRU00035"/>
    </source>
</evidence>
<feature type="compositionally biased region" description="Acidic residues" evidence="3">
    <location>
        <begin position="248"/>
        <end position="258"/>
    </location>
</feature>
<evidence type="ECO:0000313" key="6">
    <source>
        <dbReference type="Proteomes" id="UP000253472"/>
    </source>
</evidence>
<keyword evidence="1 2" id="KW-0103">Bromodomain</keyword>
<name>A0A367YN22_9ASCO</name>
<gene>
    <name evidence="5" type="ORF">Cantr_02136</name>
</gene>
<dbReference type="PRINTS" id="PR00503">
    <property type="entry name" value="BROMODOMAIN"/>
</dbReference>
<dbReference type="STRING" id="5486.A0A367YN22"/>
<sequence length="539" mass="62489">MTEQVKINPDLLIILVGSVINKFMSAYQGDYKECRAVFPVDQFISDLNKITQEYTSKFPNDDIHFPQIDLKLLSFIITRTLYHKFVTVTQDHVEIDVLPHVYENFLKNIVATSTLRYAKYLLKGAKDLYEEDKKNGNKPEEQVATKEPQREVQEKVEAQEEAVEANKETVNPSTSEKETPKEQEVTNEKEVSDEKAEPKESEREDEDKMDIDEEPEKTEETEKPEEKVEEKTVEEEVVSEEKVLEDKAEPEEKDEESVEVGKEELEEKEEVLEEPAESDKMEVDKEEETVKEDEQAEAEKVETEEPQKDKQIPEIVVEQDEESDKEQTKEEASAEPESEEKVEESVEESKVEEKPEQDESKEPPKEETAEEPKVENPPSEPEELPVGEPKEEEKPEESVEPEEEQVQETLQSRKRSRSPAPGQQHKRFQNIAVNLLNSIQEHRFSSPFLQPVNPKDAPDYHNIIFEPRDLKNILKAVKSKRDPPTYLSVKELERDIMLMFANCIMYNRSGDDLIELTKIMKSDASEIFKLFEEAEEEIK</sequence>
<protein>
    <recommendedName>
        <fullName evidence="4">Bromo domain-containing protein</fullName>
    </recommendedName>
</protein>
<dbReference type="Gene3D" id="1.20.920.10">
    <property type="entry name" value="Bromodomain-like"/>
    <property type="match status" value="1"/>
</dbReference>
<dbReference type="AlphaFoldDB" id="A0A367YN22"/>
<feature type="compositionally biased region" description="Basic and acidic residues" evidence="3">
    <location>
        <begin position="388"/>
        <end position="397"/>
    </location>
</feature>
<feature type="compositionally biased region" description="Acidic residues" evidence="3">
    <location>
        <begin position="333"/>
        <end position="342"/>
    </location>
</feature>
<evidence type="ECO:0000313" key="5">
    <source>
        <dbReference type="EMBL" id="RCK66411.1"/>
    </source>
</evidence>